<accession>A0ABQ5JCN1</accession>
<keyword evidence="4" id="KW-1185">Reference proteome</keyword>
<feature type="region of interest" description="Disordered" evidence="2">
    <location>
        <begin position="137"/>
        <end position="188"/>
    </location>
</feature>
<organism evidence="3 4">
    <name type="scientific">Tanacetum coccineum</name>
    <dbReference type="NCBI Taxonomy" id="301880"/>
    <lineage>
        <taxon>Eukaryota</taxon>
        <taxon>Viridiplantae</taxon>
        <taxon>Streptophyta</taxon>
        <taxon>Embryophyta</taxon>
        <taxon>Tracheophyta</taxon>
        <taxon>Spermatophyta</taxon>
        <taxon>Magnoliopsida</taxon>
        <taxon>eudicotyledons</taxon>
        <taxon>Gunneridae</taxon>
        <taxon>Pentapetalae</taxon>
        <taxon>asterids</taxon>
        <taxon>campanulids</taxon>
        <taxon>Asterales</taxon>
        <taxon>Asteraceae</taxon>
        <taxon>Asteroideae</taxon>
        <taxon>Anthemideae</taxon>
        <taxon>Anthemidinae</taxon>
        <taxon>Tanacetum</taxon>
    </lineage>
</organism>
<evidence type="ECO:0008006" key="5">
    <source>
        <dbReference type="Google" id="ProtNLM"/>
    </source>
</evidence>
<reference evidence="3" key="1">
    <citation type="journal article" date="2022" name="Int. J. Mol. Sci.">
        <title>Draft Genome of Tanacetum Coccineum: Genomic Comparison of Closely Related Tanacetum-Family Plants.</title>
        <authorList>
            <person name="Yamashiro T."/>
            <person name="Shiraishi A."/>
            <person name="Nakayama K."/>
            <person name="Satake H."/>
        </authorList>
    </citation>
    <scope>NUCLEOTIDE SEQUENCE</scope>
</reference>
<feature type="coiled-coil region" evidence="1">
    <location>
        <begin position="246"/>
        <end position="301"/>
    </location>
</feature>
<feature type="compositionally biased region" description="Polar residues" evidence="2">
    <location>
        <begin position="7"/>
        <end position="18"/>
    </location>
</feature>
<name>A0ABQ5JCN1_9ASTR</name>
<feature type="region of interest" description="Disordered" evidence="2">
    <location>
        <begin position="1"/>
        <end position="108"/>
    </location>
</feature>
<reference evidence="3" key="2">
    <citation type="submission" date="2022-01" db="EMBL/GenBank/DDBJ databases">
        <authorList>
            <person name="Yamashiro T."/>
            <person name="Shiraishi A."/>
            <person name="Satake H."/>
            <person name="Nakayama K."/>
        </authorList>
    </citation>
    <scope>NUCLEOTIDE SEQUENCE</scope>
</reference>
<protein>
    <recommendedName>
        <fullName evidence="5">Transposase (Putative), gypsy type</fullName>
    </recommendedName>
</protein>
<comment type="caution">
    <text evidence="3">The sequence shown here is derived from an EMBL/GenBank/DDBJ whole genome shotgun (WGS) entry which is preliminary data.</text>
</comment>
<keyword evidence="1" id="KW-0175">Coiled coil</keyword>
<evidence type="ECO:0000256" key="2">
    <source>
        <dbReference type="SAM" id="MobiDB-lite"/>
    </source>
</evidence>
<gene>
    <name evidence="3" type="ORF">Tco_1131698</name>
</gene>
<evidence type="ECO:0000313" key="4">
    <source>
        <dbReference type="Proteomes" id="UP001151760"/>
    </source>
</evidence>
<proteinExistence type="predicted"/>
<dbReference type="Proteomes" id="UP001151760">
    <property type="component" value="Unassembled WGS sequence"/>
</dbReference>
<evidence type="ECO:0000313" key="3">
    <source>
        <dbReference type="EMBL" id="GJU09302.1"/>
    </source>
</evidence>
<evidence type="ECO:0000256" key="1">
    <source>
        <dbReference type="SAM" id="Coils"/>
    </source>
</evidence>
<dbReference type="EMBL" id="BQNB010021715">
    <property type="protein sequence ID" value="GJU09302.1"/>
    <property type="molecule type" value="Genomic_DNA"/>
</dbReference>
<feature type="compositionally biased region" description="Polar residues" evidence="2">
    <location>
        <begin position="43"/>
        <end position="62"/>
    </location>
</feature>
<sequence>MEDPATATESSGTPSTIEKSPLDFDNENQSQQVIEGDGAENPAQETVASETLPPVNSLTTRVAPNRDSEEEVAADVPLVSKRRRKRGNDGANANAPPKVLRKDFDASHPTQSIVGGKSLALMGLEAGSILVAPASQETPAGTIDPDPLSYANPQSVPERDVAQSSKGDAVTGDPESEHTSFTSISMPGLGGAPSTARILLRAAHLPNDDFLCQYNMNLARQMAMGSQLRLRYKQEVKLLKKSVAQVARRDQRIQATEREIRNLQALLEAEADMKKAAEANNMELSKELESLRAKFSDLQYEDDRVSSRCAEMNARLDALSIDFDEELYTHMLTAITGRRWVIGHGLRLAVLKCAESLELRQAFANVVSAGIAKGFCDGLKYGVEQGEVELDLENIEAYDPKAKDKFMATMQVLKDLKYPLIDELEKLKDTPMDIAVKEKMPLEDAIAANKSRAEKERKCRIICRTHGVGFAHHARSDGVPVFAPTVIPQGLQIPLKDAAAQTEPPEDR</sequence>